<proteinExistence type="predicted"/>
<accession>A0A9D1UR64</accession>
<protein>
    <submittedName>
        <fullName evidence="1">Uncharacterized protein</fullName>
    </submittedName>
</protein>
<evidence type="ECO:0000313" key="1">
    <source>
        <dbReference type="EMBL" id="HIW96658.1"/>
    </source>
</evidence>
<evidence type="ECO:0000313" key="2">
    <source>
        <dbReference type="Proteomes" id="UP000824189"/>
    </source>
</evidence>
<gene>
    <name evidence="1" type="ORF">H9867_09325</name>
</gene>
<reference evidence="1" key="1">
    <citation type="journal article" date="2021" name="PeerJ">
        <title>Extensive microbial diversity within the chicken gut microbiome revealed by metagenomics and culture.</title>
        <authorList>
            <person name="Gilroy R."/>
            <person name="Ravi A."/>
            <person name="Getino M."/>
            <person name="Pursley I."/>
            <person name="Horton D.L."/>
            <person name="Alikhan N.F."/>
            <person name="Baker D."/>
            <person name="Gharbi K."/>
            <person name="Hall N."/>
            <person name="Watson M."/>
            <person name="Adriaenssens E.M."/>
            <person name="Foster-Nyarko E."/>
            <person name="Jarju S."/>
            <person name="Secka A."/>
            <person name="Antonio M."/>
            <person name="Oren A."/>
            <person name="Chaudhuri R.R."/>
            <person name="La Ragione R."/>
            <person name="Hildebrand F."/>
            <person name="Pallen M.J."/>
        </authorList>
    </citation>
    <scope>NUCLEOTIDE SEQUENCE</scope>
    <source>
        <strain evidence="1">4376</strain>
    </source>
</reference>
<comment type="caution">
    <text evidence="1">The sequence shown here is derived from an EMBL/GenBank/DDBJ whole genome shotgun (WGS) entry which is preliminary data.</text>
</comment>
<dbReference type="EMBL" id="DXFZ01000111">
    <property type="protein sequence ID" value="HIW96658.1"/>
    <property type="molecule type" value="Genomic_DNA"/>
</dbReference>
<name>A0A9D1UR64_9CORY</name>
<sequence>MNLFTATPPRISIPSPRHGATKVAAACLSVLALAGVTACSSERQEFVVVTPEAAQSGVPMPAGLAEALGERAKQALVKSAEQHEEIPERDVQVKEVSAADRLAALRSGEATVAVGCVGEMLRELDGHKAQHLQELYAAEGDPDREKWWDIVHSSMLGSLPAGLSATYPGVASPCPADGLPQNSVLLFVGEDVNRDDLTALNNMIVSTSDEDLEG</sequence>
<dbReference type="AlphaFoldDB" id="A0A9D1UR64"/>
<organism evidence="1 2">
    <name type="scientific">Candidatus Corynebacterium gallistercoris</name>
    <dbReference type="NCBI Taxonomy" id="2838530"/>
    <lineage>
        <taxon>Bacteria</taxon>
        <taxon>Bacillati</taxon>
        <taxon>Actinomycetota</taxon>
        <taxon>Actinomycetes</taxon>
        <taxon>Mycobacteriales</taxon>
        <taxon>Corynebacteriaceae</taxon>
        <taxon>Corynebacterium</taxon>
    </lineage>
</organism>
<reference evidence="1" key="2">
    <citation type="submission" date="2021-04" db="EMBL/GenBank/DDBJ databases">
        <authorList>
            <person name="Gilroy R."/>
        </authorList>
    </citation>
    <scope>NUCLEOTIDE SEQUENCE</scope>
    <source>
        <strain evidence="1">4376</strain>
    </source>
</reference>
<dbReference type="Proteomes" id="UP000824189">
    <property type="component" value="Unassembled WGS sequence"/>
</dbReference>